<comment type="caution">
    <text evidence="1">The sequence shown here is derived from an EMBL/GenBank/DDBJ whole genome shotgun (WGS) entry which is preliminary data.</text>
</comment>
<evidence type="ECO:0000313" key="1">
    <source>
        <dbReference type="EMBL" id="PJB83546.1"/>
    </source>
</evidence>
<organism evidence="1 2">
    <name type="scientific">Candidatus Yonathbacteria bacterium CG_4_9_14_0_8_um_filter_46_47</name>
    <dbReference type="NCBI Taxonomy" id="1975106"/>
    <lineage>
        <taxon>Bacteria</taxon>
        <taxon>Candidatus Yonathiibacteriota</taxon>
    </lineage>
</organism>
<dbReference type="Proteomes" id="UP000229236">
    <property type="component" value="Unassembled WGS sequence"/>
</dbReference>
<sequence>MNIVVVEKEISLANISEVAKEFYQPMVKGVVDIKKEVVAFGGEYHIDANQKLIERDSEQKDIWGFNIYLDRPRDAWIEYISLINIRPSAGNTDMEVGDAKIREKMKRIIDSKII</sequence>
<proteinExistence type="predicted"/>
<dbReference type="InterPro" id="IPR043731">
    <property type="entry name" value="DUF5674"/>
</dbReference>
<evidence type="ECO:0000313" key="2">
    <source>
        <dbReference type="Proteomes" id="UP000229236"/>
    </source>
</evidence>
<dbReference type="Pfam" id="PF18924">
    <property type="entry name" value="DUF5674"/>
    <property type="match status" value="1"/>
</dbReference>
<protein>
    <submittedName>
        <fullName evidence="1">Uncharacterized protein</fullName>
    </submittedName>
</protein>
<name>A0A2M8D8R2_9BACT</name>
<reference evidence="2" key="1">
    <citation type="submission" date="2017-09" db="EMBL/GenBank/DDBJ databases">
        <title>Depth-based differentiation of microbial function through sediment-hosted aquifers and enrichment of novel symbionts in the deep terrestrial subsurface.</title>
        <authorList>
            <person name="Probst A.J."/>
            <person name="Ladd B."/>
            <person name="Jarett J.K."/>
            <person name="Geller-Mcgrath D.E."/>
            <person name="Sieber C.M.K."/>
            <person name="Emerson J.B."/>
            <person name="Anantharaman K."/>
            <person name="Thomas B.C."/>
            <person name="Malmstrom R."/>
            <person name="Stieglmeier M."/>
            <person name="Klingl A."/>
            <person name="Woyke T."/>
            <person name="Ryan C.M."/>
            <person name="Banfield J.F."/>
        </authorList>
    </citation>
    <scope>NUCLEOTIDE SEQUENCE [LARGE SCALE GENOMIC DNA]</scope>
</reference>
<accession>A0A2M8D8R2</accession>
<gene>
    <name evidence="1" type="ORF">CO088_01200</name>
</gene>
<dbReference type="AlphaFoldDB" id="A0A2M8D8R2"/>
<dbReference type="EMBL" id="PFTM01000025">
    <property type="protein sequence ID" value="PJB83546.1"/>
    <property type="molecule type" value="Genomic_DNA"/>
</dbReference>